<comment type="caution">
    <text evidence="2">The sequence shown here is derived from an EMBL/GenBank/DDBJ whole genome shotgun (WGS) entry which is preliminary data.</text>
</comment>
<dbReference type="Proteomes" id="UP000298327">
    <property type="component" value="Unassembled WGS sequence"/>
</dbReference>
<proteinExistence type="predicted"/>
<dbReference type="OrthoDB" id="10429213at2759"/>
<evidence type="ECO:0000313" key="2">
    <source>
        <dbReference type="EMBL" id="TFY55785.1"/>
    </source>
</evidence>
<feature type="compositionally biased region" description="Basic and acidic residues" evidence="1">
    <location>
        <begin position="172"/>
        <end position="181"/>
    </location>
</feature>
<organism evidence="2 3">
    <name type="scientific">Dentipellis fragilis</name>
    <dbReference type="NCBI Taxonomy" id="205917"/>
    <lineage>
        <taxon>Eukaryota</taxon>
        <taxon>Fungi</taxon>
        <taxon>Dikarya</taxon>
        <taxon>Basidiomycota</taxon>
        <taxon>Agaricomycotina</taxon>
        <taxon>Agaricomycetes</taxon>
        <taxon>Russulales</taxon>
        <taxon>Hericiaceae</taxon>
        <taxon>Dentipellis</taxon>
    </lineage>
</organism>
<keyword evidence="3" id="KW-1185">Reference proteome</keyword>
<feature type="region of interest" description="Disordered" evidence="1">
    <location>
        <begin position="31"/>
        <end position="190"/>
    </location>
</feature>
<dbReference type="EMBL" id="SEOQ01000885">
    <property type="protein sequence ID" value="TFY55785.1"/>
    <property type="molecule type" value="Genomic_DNA"/>
</dbReference>
<gene>
    <name evidence="2" type="ORF">EVG20_g9193</name>
</gene>
<name>A0A4Y9Y0A4_9AGAM</name>
<evidence type="ECO:0008006" key="4">
    <source>
        <dbReference type="Google" id="ProtNLM"/>
    </source>
</evidence>
<reference evidence="2 3" key="1">
    <citation type="submission" date="2019-02" db="EMBL/GenBank/DDBJ databases">
        <title>Genome sequencing of the rare red list fungi Dentipellis fragilis.</title>
        <authorList>
            <person name="Buettner E."/>
            <person name="Kellner H."/>
        </authorList>
    </citation>
    <scope>NUCLEOTIDE SEQUENCE [LARGE SCALE GENOMIC DNA]</scope>
    <source>
        <strain evidence="2 3">DSM 105465</strain>
    </source>
</reference>
<sequence length="302" mass="33366">MSLNKKSSSNPGSPHGPAVVMYYPYSHFPDVPQSGAHTHGLRADYMPDLSKSRNSPGYPYPSGSLLPGAYGDQPLAFESGNPAYRHTVSQPQSYPSLQYSASSFPGDNQHTSSGHELKGRYPMAGARDDGGSSQQAMRPLAGHKRQLSPEKSSSQTPPASGQSLPGPSKAARQPEKKKYKEGGAAWQRVHRDEKNEKLTKLNSLLPLDLQTFHDPPRMLPIVTGSIDYIEQLLVEKKQCQDKCDVLESLIMVSQDGNSLERSVYLQSQVATQKTMEMEQLRLIDHLQAENDRLSKALRRRTP</sequence>
<dbReference type="AlphaFoldDB" id="A0A4Y9Y0A4"/>
<accession>A0A4Y9Y0A4</accession>
<evidence type="ECO:0000313" key="3">
    <source>
        <dbReference type="Proteomes" id="UP000298327"/>
    </source>
</evidence>
<feature type="compositionally biased region" description="Polar residues" evidence="1">
    <location>
        <begin position="149"/>
        <end position="165"/>
    </location>
</feature>
<evidence type="ECO:0000256" key="1">
    <source>
        <dbReference type="SAM" id="MobiDB-lite"/>
    </source>
</evidence>
<protein>
    <recommendedName>
        <fullName evidence="4">BHLH domain-containing protein</fullName>
    </recommendedName>
</protein>
<feature type="compositionally biased region" description="Low complexity" evidence="1">
    <location>
        <begin position="89"/>
        <end position="103"/>
    </location>
</feature>